<organism evidence="1">
    <name type="scientific">bioreactor metagenome</name>
    <dbReference type="NCBI Taxonomy" id="1076179"/>
    <lineage>
        <taxon>unclassified sequences</taxon>
        <taxon>metagenomes</taxon>
        <taxon>ecological metagenomes</taxon>
    </lineage>
</organism>
<comment type="caution">
    <text evidence="1">The sequence shown here is derived from an EMBL/GenBank/DDBJ whole genome shotgun (WGS) entry which is preliminary data.</text>
</comment>
<reference evidence="1" key="1">
    <citation type="submission" date="2019-08" db="EMBL/GenBank/DDBJ databases">
        <authorList>
            <person name="Kucharzyk K."/>
            <person name="Murdoch R.W."/>
            <person name="Higgins S."/>
            <person name="Loffler F."/>
        </authorList>
    </citation>
    <scope>NUCLEOTIDE SEQUENCE</scope>
</reference>
<accession>A0A645I9A3</accession>
<gene>
    <name evidence="1" type="ORF">SDC9_195432</name>
</gene>
<sequence length="52" mass="5726">MAADFVSGVANHVDDVRILFGEVAGKVEGRLDVVFFEDFQNQRSPVLEAFIA</sequence>
<proteinExistence type="predicted"/>
<name>A0A645I9A3_9ZZZZ</name>
<protein>
    <submittedName>
        <fullName evidence="1">Uncharacterized protein</fullName>
    </submittedName>
</protein>
<evidence type="ECO:0000313" key="1">
    <source>
        <dbReference type="EMBL" id="MPN47828.1"/>
    </source>
</evidence>
<dbReference type="AlphaFoldDB" id="A0A645I9A3"/>
<dbReference type="EMBL" id="VSSQ01109624">
    <property type="protein sequence ID" value="MPN47828.1"/>
    <property type="molecule type" value="Genomic_DNA"/>
</dbReference>